<gene>
    <name evidence="1" type="ORF">J3U87_11115</name>
</gene>
<proteinExistence type="predicted"/>
<dbReference type="Pfam" id="PF06224">
    <property type="entry name" value="AlkZ-like"/>
    <property type="match status" value="1"/>
</dbReference>
<dbReference type="EMBL" id="CP071793">
    <property type="protein sequence ID" value="QTD53003.1"/>
    <property type="molecule type" value="Genomic_DNA"/>
</dbReference>
<dbReference type="PANTHER" id="PTHR30528">
    <property type="entry name" value="CYTOPLASMIC PROTEIN"/>
    <property type="match status" value="1"/>
</dbReference>
<keyword evidence="2" id="KW-1185">Reference proteome</keyword>
<dbReference type="AlphaFoldDB" id="A0A8A4TU55"/>
<dbReference type="InterPro" id="IPR009351">
    <property type="entry name" value="AlkZ-like"/>
</dbReference>
<evidence type="ECO:0000313" key="1">
    <source>
        <dbReference type="EMBL" id="QTD53003.1"/>
    </source>
</evidence>
<sequence>MVLRISKDEARRYMLSQLVLNRFAFGAAGAGLVDLLRHLRCIQIDPLSPMGSSPDMVVLARTGGADFSSLFGDQLRGKGFEHFAKERCWLPAEAFPYYRAFTTERNWWGETSRRDRVPPETVAAVLDQVTREGPLTPADLDDYGKIQPLNYSGWKSTGKAGTMALEILWSRCQVVVIGKRGKDKLYDIPSRALPEHHQRDADDSFARWGIRERVEACGLLPRAGGPHWSVLSFARQGEPLGSMLAEGEVVEVRVEGSSRPFLAPRDFMARPTADPDEHLRILAPLDPLLWDRKLVKQIFGFDYVWEVYKPIKKRIWGWYVCPLLQGGRLVGRLEGRCRDGVLHVDRVWREQDVAPDSEALDQALARHARACGARDFKRPKRFLANP</sequence>
<dbReference type="PANTHER" id="PTHR30528:SF0">
    <property type="entry name" value="CYTOPLASMIC PROTEIN"/>
    <property type="match status" value="1"/>
</dbReference>
<dbReference type="Proteomes" id="UP000663929">
    <property type="component" value="Chromosome"/>
</dbReference>
<name>A0A8A4TU55_SULCO</name>
<organism evidence="1 2">
    <name type="scientific">Sulfidibacter corallicola</name>
    <dbReference type="NCBI Taxonomy" id="2818388"/>
    <lineage>
        <taxon>Bacteria</taxon>
        <taxon>Pseudomonadati</taxon>
        <taxon>Acidobacteriota</taxon>
        <taxon>Holophagae</taxon>
        <taxon>Acanthopleuribacterales</taxon>
        <taxon>Acanthopleuribacteraceae</taxon>
        <taxon>Sulfidibacter</taxon>
    </lineage>
</organism>
<keyword evidence="1" id="KW-0238">DNA-binding</keyword>
<dbReference type="GO" id="GO:0003677">
    <property type="term" value="F:DNA binding"/>
    <property type="evidence" value="ECO:0007669"/>
    <property type="project" value="UniProtKB-KW"/>
</dbReference>
<dbReference type="KEGG" id="scor:J3U87_11115"/>
<dbReference type="RefSeq" id="WP_237383101.1">
    <property type="nucleotide sequence ID" value="NZ_CP071793.1"/>
</dbReference>
<accession>A0A8A4TU55</accession>
<protein>
    <submittedName>
        <fullName evidence="1">Winged helix DNA-binding domain-containing protein</fullName>
    </submittedName>
</protein>
<reference evidence="1" key="1">
    <citation type="submission" date="2021-03" db="EMBL/GenBank/DDBJ databases">
        <title>Acanthopleuribacteraceae sp. M133.</title>
        <authorList>
            <person name="Wang G."/>
        </authorList>
    </citation>
    <scope>NUCLEOTIDE SEQUENCE</scope>
    <source>
        <strain evidence="1">M133</strain>
    </source>
</reference>
<evidence type="ECO:0000313" key="2">
    <source>
        <dbReference type="Proteomes" id="UP000663929"/>
    </source>
</evidence>